<dbReference type="Gene3D" id="3.10.350.10">
    <property type="entry name" value="LysM domain"/>
    <property type="match status" value="1"/>
</dbReference>
<dbReference type="InterPro" id="IPR036779">
    <property type="entry name" value="LysM_dom_sf"/>
</dbReference>
<dbReference type="Pfam" id="PF01476">
    <property type="entry name" value="LysM"/>
    <property type="match status" value="1"/>
</dbReference>
<accession>A0A7I7NPB5</accession>
<organism evidence="2 3">
    <name type="scientific">Mycobacterium lacus</name>
    <dbReference type="NCBI Taxonomy" id="169765"/>
    <lineage>
        <taxon>Bacteria</taxon>
        <taxon>Bacillati</taxon>
        <taxon>Actinomycetota</taxon>
        <taxon>Actinomycetes</taxon>
        <taxon>Mycobacteriales</taxon>
        <taxon>Mycobacteriaceae</taxon>
        <taxon>Mycobacterium</taxon>
    </lineage>
</organism>
<dbReference type="KEGG" id="mlj:MLAC_26510"/>
<sequence>MGLALLAGVITLWLGLVGHFGGMINGDPADAAARVPDRLAVVRVEDGESLRDVAARVAPDAPVRRVADRIRELNALDSTTLSAGQTLIVPVG</sequence>
<evidence type="ECO:0000259" key="1">
    <source>
        <dbReference type="Pfam" id="PF01476"/>
    </source>
</evidence>
<evidence type="ECO:0000313" key="3">
    <source>
        <dbReference type="Proteomes" id="UP000466396"/>
    </source>
</evidence>
<keyword evidence="3" id="KW-1185">Reference proteome</keyword>
<dbReference type="EMBL" id="AP022581">
    <property type="protein sequence ID" value="BBX97357.1"/>
    <property type="molecule type" value="Genomic_DNA"/>
</dbReference>
<evidence type="ECO:0000313" key="2">
    <source>
        <dbReference type="EMBL" id="BBX97357.1"/>
    </source>
</evidence>
<gene>
    <name evidence="2" type="ORF">MLAC_26510</name>
</gene>
<proteinExistence type="predicted"/>
<dbReference type="Proteomes" id="UP000466396">
    <property type="component" value="Chromosome"/>
</dbReference>
<protein>
    <recommendedName>
        <fullName evidence="1">LysM domain-containing protein</fullName>
    </recommendedName>
</protein>
<dbReference type="AlphaFoldDB" id="A0A7I7NPB5"/>
<name>A0A7I7NPB5_9MYCO</name>
<reference evidence="2 3" key="1">
    <citation type="journal article" date="2019" name="Emerg. Microbes Infect.">
        <title>Comprehensive subspecies identification of 175 nontuberculous mycobacteria species based on 7547 genomic profiles.</title>
        <authorList>
            <person name="Matsumoto Y."/>
            <person name="Kinjo T."/>
            <person name="Motooka D."/>
            <person name="Nabeya D."/>
            <person name="Jung N."/>
            <person name="Uechi K."/>
            <person name="Horii T."/>
            <person name="Iida T."/>
            <person name="Fujita J."/>
            <person name="Nakamura S."/>
        </authorList>
    </citation>
    <scope>NUCLEOTIDE SEQUENCE [LARGE SCALE GENOMIC DNA]</scope>
    <source>
        <strain evidence="2 3">JCM 15657</strain>
    </source>
</reference>
<feature type="domain" description="LysM" evidence="1">
    <location>
        <begin position="43"/>
        <end position="90"/>
    </location>
</feature>
<dbReference type="InterPro" id="IPR018392">
    <property type="entry name" value="LysM"/>
</dbReference>